<comment type="caution">
    <text evidence="2">The sequence shown here is derived from an EMBL/GenBank/DDBJ whole genome shotgun (WGS) entry which is preliminary data.</text>
</comment>
<proteinExistence type="predicted"/>
<reference evidence="2 3" key="1">
    <citation type="journal article" date="2024" name="J Genomics">
        <title>Draft genome sequencing and assembly of Favolaschia claudopus CIRM-BRFM 2984 isolated from oak limbs.</title>
        <authorList>
            <person name="Navarro D."/>
            <person name="Drula E."/>
            <person name="Chaduli D."/>
            <person name="Cazenave R."/>
            <person name="Ahrendt S."/>
            <person name="Wang J."/>
            <person name="Lipzen A."/>
            <person name="Daum C."/>
            <person name="Barry K."/>
            <person name="Grigoriev I.V."/>
            <person name="Favel A."/>
            <person name="Rosso M.N."/>
            <person name="Martin F."/>
        </authorList>
    </citation>
    <scope>NUCLEOTIDE SEQUENCE [LARGE SCALE GENOMIC DNA]</scope>
    <source>
        <strain evidence="2 3">CIRM-BRFM 2984</strain>
    </source>
</reference>
<evidence type="ECO:0000256" key="1">
    <source>
        <dbReference type="SAM" id="MobiDB-lite"/>
    </source>
</evidence>
<dbReference type="Proteomes" id="UP001362999">
    <property type="component" value="Unassembled WGS sequence"/>
</dbReference>
<dbReference type="Gene3D" id="3.10.20.90">
    <property type="entry name" value="Phosphatidylinositol 3-kinase Catalytic Subunit, Chain A, domain 1"/>
    <property type="match status" value="1"/>
</dbReference>
<dbReference type="CDD" id="cd01763">
    <property type="entry name" value="Ubl_SUMO_like"/>
    <property type="match status" value="1"/>
</dbReference>
<dbReference type="SUPFAM" id="SSF54236">
    <property type="entry name" value="Ubiquitin-like"/>
    <property type="match status" value="1"/>
</dbReference>
<evidence type="ECO:0000313" key="2">
    <source>
        <dbReference type="EMBL" id="KAK6974611.1"/>
    </source>
</evidence>
<accession>A0AAV9Z908</accession>
<feature type="region of interest" description="Disordered" evidence="1">
    <location>
        <begin position="67"/>
        <end position="90"/>
    </location>
</feature>
<protein>
    <submittedName>
        <fullName evidence="2">Uncharacterized protein</fullName>
    </submittedName>
</protein>
<organism evidence="2 3">
    <name type="scientific">Favolaschia claudopus</name>
    <dbReference type="NCBI Taxonomy" id="2862362"/>
    <lineage>
        <taxon>Eukaryota</taxon>
        <taxon>Fungi</taxon>
        <taxon>Dikarya</taxon>
        <taxon>Basidiomycota</taxon>
        <taxon>Agaricomycotina</taxon>
        <taxon>Agaricomycetes</taxon>
        <taxon>Agaricomycetidae</taxon>
        <taxon>Agaricales</taxon>
        <taxon>Marasmiineae</taxon>
        <taxon>Mycenaceae</taxon>
        <taxon>Favolaschia</taxon>
    </lineage>
</organism>
<gene>
    <name evidence="2" type="ORF">R3P38DRAFT_3132534</name>
</gene>
<evidence type="ECO:0000313" key="3">
    <source>
        <dbReference type="Proteomes" id="UP001362999"/>
    </source>
</evidence>
<keyword evidence="3" id="KW-1185">Reference proteome</keyword>
<dbReference type="AlphaFoldDB" id="A0AAV9Z908"/>
<dbReference type="InterPro" id="IPR029071">
    <property type="entry name" value="Ubiquitin-like_domsf"/>
</dbReference>
<name>A0AAV9Z908_9AGAR</name>
<feature type="compositionally biased region" description="Basic and acidic residues" evidence="1">
    <location>
        <begin position="80"/>
        <end position="90"/>
    </location>
</feature>
<sequence length="90" mass="10616">MADARSRPPPREGKVRIQMEFGEIKQMFDMKANRPFSQPMHMFAKKIQREMSFLRFSYNGTRIRETDTANSVYSTRGRRVGQDEPVHHRG</sequence>
<dbReference type="EMBL" id="JAWWNJ010000182">
    <property type="protein sequence ID" value="KAK6974611.1"/>
    <property type="molecule type" value="Genomic_DNA"/>
</dbReference>